<sequence length="242" mass="27185">MEVMQYAEDALTINLGNEVDEKINRQLVLLKAAIEKLEIEGITDIVLSYTSLIVYFDVQKTNIEKLKESLSTLDLSDLTDNTYSYKVIKIPVCYGGKFGPDLDSFKADGLEPEDVIARHSEKEYLVYMLGFMPGFPFLGGLDESLYKARLDSPRTKIPAGSVGIGGQQTGMYPFDSPGGWNLLGRTPIPLYDSSRESAILYEAGDRIIYTSIDEDEYYRIQEAYEKGQYTVDIEYRGEENGA</sequence>
<dbReference type="STRING" id="586411.SAMN05216187_104159"/>
<dbReference type="SUPFAM" id="SSF50891">
    <property type="entry name" value="Cyclophilin-like"/>
    <property type="match status" value="1"/>
</dbReference>
<reference evidence="6" key="1">
    <citation type="submission" date="2016-10" db="EMBL/GenBank/DDBJ databases">
        <authorList>
            <person name="Varghese N."/>
            <person name="Submissions S."/>
        </authorList>
    </citation>
    <scope>NUCLEOTIDE SEQUENCE [LARGE SCALE GENOMIC DNA]</scope>
    <source>
        <strain evidence="6">CGMCC 1.8911</strain>
    </source>
</reference>
<evidence type="ECO:0000259" key="4">
    <source>
        <dbReference type="SMART" id="SM00796"/>
    </source>
</evidence>
<organism evidence="5 6">
    <name type="scientific">Jeotgalicoccus aerolatus</name>
    <dbReference type="NCBI Taxonomy" id="709510"/>
    <lineage>
        <taxon>Bacteria</taxon>
        <taxon>Bacillati</taxon>
        <taxon>Bacillota</taxon>
        <taxon>Bacilli</taxon>
        <taxon>Bacillales</taxon>
        <taxon>Staphylococcaceae</taxon>
        <taxon>Jeotgalicoccus</taxon>
    </lineage>
</organism>
<dbReference type="InterPro" id="IPR029000">
    <property type="entry name" value="Cyclophilin-like_dom_sf"/>
</dbReference>
<name>A0A1G8YN99_9STAP</name>
<dbReference type="Gene3D" id="2.40.100.10">
    <property type="entry name" value="Cyclophilin-like"/>
    <property type="match status" value="1"/>
</dbReference>
<dbReference type="NCBIfam" id="TIGR00370">
    <property type="entry name" value="5-oxoprolinase subunit PxpB"/>
    <property type="match status" value="1"/>
</dbReference>
<keyword evidence="2" id="KW-0378">Hydrolase</keyword>
<accession>A0A1G8YN99</accession>
<dbReference type="InterPro" id="IPR010016">
    <property type="entry name" value="PxpB"/>
</dbReference>
<dbReference type="InterPro" id="IPR003833">
    <property type="entry name" value="CT_C_D"/>
</dbReference>
<protein>
    <submittedName>
        <fullName evidence="5">Sensor histidine kinase inhibitor, KipI family</fullName>
    </submittedName>
</protein>
<dbReference type="SUPFAM" id="SSF160467">
    <property type="entry name" value="PH0987 N-terminal domain-like"/>
    <property type="match status" value="1"/>
</dbReference>
<dbReference type="Pfam" id="PF02682">
    <property type="entry name" value="CT_C_D"/>
    <property type="match status" value="1"/>
</dbReference>
<dbReference type="GO" id="GO:0005524">
    <property type="term" value="F:ATP binding"/>
    <property type="evidence" value="ECO:0007669"/>
    <property type="project" value="UniProtKB-KW"/>
</dbReference>
<dbReference type="PANTHER" id="PTHR34698:SF2">
    <property type="entry name" value="5-OXOPROLINASE SUBUNIT B"/>
    <property type="match status" value="1"/>
</dbReference>
<dbReference type="SMART" id="SM00796">
    <property type="entry name" value="AHS1"/>
    <property type="match status" value="1"/>
</dbReference>
<dbReference type="Gene3D" id="3.30.1360.40">
    <property type="match status" value="1"/>
</dbReference>
<evidence type="ECO:0000256" key="2">
    <source>
        <dbReference type="ARBA" id="ARBA00022801"/>
    </source>
</evidence>
<dbReference type="PANTHER" id="PTHR34698">
    <property type="entry name" value="5-OXOPROLINASE SUBUNIT B"/>
    <property type="match status" value="1"/>
</dbReference>
<evidence type="ECO:0000313" key="5">
    <source>
        <dbReference type="EMBL" id="SDK04258.1"/>
    </source>
</evidence>
<keyword evidence="1" id="KW-0547">Nucleotide-binding</keyword>
<evidence type="ECO:0000256" key="1">
    <source>
        <dbReference type="ARBA" id="ARBA00022741"/>
    </source>
</evidence>
<evidence type="ECO:0000313" key="6">
    <source>
        <dbReference type="Proteomes" id="UP000242700"/>
    </source>
</evidence>
<dbReference type="EMBL" id="FNFI01000004">
    <property type="protein sequence ID" value="SDK04258.1"/>
    <property type="molecule type" value="Genomic_DNA"/>
</dbReference>
<proteinExistence type="predicted"/>
<keyword evidence="3" id="KW-0067">ATP-binding</keyword>
<dbReference type="AlphaFoldDB" id="A0A1G8YN99"/>
<dbReference type="RefSeq" id="WP_092596506.1">
    <property type="nucleotide sequence ID" value="NZ_FNFI01000004.1"/>
</dbReference>
<dbReference type="GO" id="GO:0016787">
    <property type="term" value="F:hydrolase activity"/>
    <property type="evidence" value="ECO:0007669"/>
    <property type="project" value="UniProtKB-KW"/>
</dbReference>
<dbReference type="OrthoDB" id="9778567at2"/>
<dbReference type="Proteomes" id="UP000242700">
    <property type="component" value="Unassembled WGS sequence"/>
</dbReference>
<feature type="domain" description="Carboxyltransferase" evidence="4">
    <location>
        <begin position="1"/>
        <end position="201"/>
    </location>
</feature>
<evidence type="ECO:0000256" key="3">
    <source>
        <dbReference type="ARBA" id="ARBA00022840"/>
    </source>
</evidence>
<gene>
    <name evidence="5" type="ORF">SAMN05216187_104159</name>
</gene>